<proteinExistence type="predicted"/>
<dbReference type="Proteomes" id="UP000266292">
    <property type="component" value="Chromosome"/>
</dbReference>
<organism evidence="1 2">
    <name type="scientific">Pontibacter actiniarum</name>
    <dbReference type="NCBI Taxonomy" id="323450"/>
    <lineage>
        <taxon>Bacteria</taxon>
        <taxon>Pseudomonadati</taxon>
        <taxon>Bacteroidota</taxon>
        <taxon>Cytophagia</taxon>
        <taxon>Cytophagales</taxon>
        <taxon>Hymenobacteraceae</taxon>
        <taxon>Pontibacter</taxon>
    </lineage>
</organism>
<keyword evidence="2" id="KW-1185">Reference proteome</keyword>
<dbReference type="KEGG" id="pact:CA264_13575"/>
<dbReference type="OrthoDB" id="922982at2"/>
<protein>
    <recommendedName>
        <fullName evidence="3">DUF4249 domain-containing protein</fullName>
    </recommendedName>
</protein>
<evidence type="ECO:0000313" key="1">
    <source>
        <dbReference type="EMBL" id="ARS36381.1"/>
    </source>
</evidence>
<dbReference type="EMBL" id="CP021235">
    <property type="protein sequence ID" value="ARS36381.1"/>
    <property type="molecule type" value="Genomic_DNA"/>
</dbReference>
<accession>A0A1X9YU72</accession>
<dbReference type="InterPro" id="IPR025345">
    <property type="entry name" value="DUF4249"/>
</dbReference>
<name>A0A1X9YU72_9BACT</name>
<dbReference type="RefSeq" id="WP_025607923.1">
    <property type="nucleotide sequence ID" value="NZ_CP021235.1"/>
</dbReference>
<evidence type="ECO:0008006" key="3">
    <source>
        <dbReference type="Google" id="ProtNLM"/>
    </source>
</evidence>
<sequence length="351" mass="39356">MKRGYSIMLISILLLINSCIDPLELDIDANAEQLVVDGVITNEPGPYTVRLSRSKPYDSYADSWDAVETGATVVISDDQGNQETLSETKPGLYQTSAEGIQGQLGRTYTLSIRTKGGQQYTSAPETLLPVPPIDSLYFEVHPEQLLNEEDIEETVYVVDVLSAVQDPAQQKNYYMWQWESVFQVSTQPWDYSEKVRGVRVKMPKDCCETCWVTRFTNSVNVLDDRLLNGGTVKRHLVTKIPVTEQAFGNRYHIEVKQTSLTEAAYDYWSLLRSQIENGGSIQDPPPAIVIGNITNANNPDDRALGFFGASAVARRPLFINREDLGVQVGLYVFPDDCRVIVNSTTERPAFW</sequence>
<reference evidence="2" key="1">
    <citation type="submission" date="2017-05" db="EMBL/GenBank/DDBJ databases">
        <authorList>
            <person name="Ray J."/>
            <person name="Price M."/>
            <person name="Deutschbauer A."/>
        </authorList>
    </citation>
    <scope>NUCLEOTIDE SEQUENCE [LARGE SCALE GENOMIC DNA]</scope>
    <source>
        <strain evidence="2">DSM 19842</strain>
    </source>
</reference>
<dbReference type="AlphaFoldDB" id="A0A1X9YU72"/>
<gene>
    <name evidence="1" type="ORF">CA264_13575</name>
</gene>
<dbReference type="Pfam" id="PF14054">
    <property type="entry name" value="DUF4249"/>
    <property type="match status" value="1"/>
</dbReference>
<evidence type="ECO:0000313" key="2">
    <source>
        <dbReference type="Proteomes" id="UP000266292"/>
    </source>
</evidence>
<dbReference type="STRING" id="709015.GCA_000472485_02754"/>